<evidence type="ECO:0000256" key="4">
    <source>
        <dbReference type="SAM" id="MobiDB-lite"/>
    </source>
</evidence>
<dbReference type="InterPro" id="IPR036397">
    <property type="entry name" value="RNaseH_sf"/>
</dbReference>
<dbReference type="Pfam" id="PF22936">
    <property type="entry name" value="Pol_BBD"/>
    <property type="match status" value="1"/>
</dbReference>
<dbReference type="InterPro" id="IPR012337">
    <property type="entry name" value="RNaseH-like_sf"/>
</dbReference>
<dbReference type="InterPro" id="IPR054722">
    <property type="entry name" value="PolX-like_BBD"/>
</dbReference>
<dbReference type="Pfam" id="PF07727">
    <property type="entry name" value="RVT_2"/>
    <property type="match status" value="1"/>
</dbReference>
<gene>
    <name evidence="6" type="ORF">Tco_1057857</name>
</gene>
<keyword evidence="1" id="KW-0645">Protease</keyword>
<proteinExistence type="predicted"/>
<protein>
    <submittedName>
        <fullName evidence="6">Ribonuclease H-like domain-containing protein</fullName>
    </submittedName>
</protein>
<evidence type="ECO:0000256" key="1">
    <source>
        <dbReference type="ARBA" id="ARBA00022670"/>
    </source>
</evidence>
<dbReference type="Proteomes" id="UP001151760">
    <property type="component" value="Unassembled WGS sequence"/>
</dbReference>
<dbReference type="InterPro" id="IPR013103">
    <property type="entry name" value="RVT_2"/>
</dbReference>
<dbReference type="PANTHER" id="PTHR42648:SF32">
    <property type="entry name" value="RIBONUCLEASE H-LIKE DOMAIN, GAG-PRE-INTEGRASE DOMAIN PROTEIN-RELATED"/>
    <property type="match status" value="1"/>
</dbReference>
<dbReference type="InterPro" id="IPR039537">
    <property type="entry name" value="Retrotran_Ty1/copia-like"/>
</dbReference>
<evidence type="ECO:0000256" key="2">
    <source>
        <dbReference type="ARBA" id="ARBA00022723"/>
    </source>
</evidence>
<evidence type="ECO:0000256" key="3">
    <source>
        <dbReference type="ARBA" id="ARBA00022801"/>
    </source>
</evidence>
<feature type="compositionally biased region" description="Basic and acidic residues" evidence="4">
    <location>
        <begin position="275"/>
        <end position="291"/>
    </location>
</feature>
<feature type="region of interest" description="Disordered" evidence="4">
    <location>
        <begin position="254"/>
        <end position="296"/>
    </location>
</feature>
<accession>A0ABQ5H799</accession>
<sequence length="772" mass="87645">MTHPQPKRKFVPNAVLMKATVPVNIAILINTAFRRPTVNCARPASNDNSQIELHEKEVIDSGCYRHMTGNKSYLTDYEEIDRGFVAFGDDYSRFSWVFFLATKDETSEILKTFITGIENLIDLKVKVIRCDNGTEFKNKVMNQFYEMKGIKREFSVARTPQQNGAEAVNTACYVQNRVLVIKPHNKTPYELFLGRKPALSFMRPFGCPVTILNTLDHLGKFDGKADEGFFVGYSTNSKAFRVFNSRTRVYAATECESDQSLSKGSMDSPDAGFKPSREEGKMDVKHPKNENSEVPNTEEPIVNQEYDESINSTNNINTVSSTVNTASLEDNAAHENIVYGCDDDLNMPNLEEIAYSDDDEEVGAEDDMNNLAIIMPVSPIPTTIVYKDHPLEQIIEDIHSAPQTKRMTKNVTEHDPKKVIQVLQDPSWIEAMQEELLQFKLQQVWTLMDLPHGKRAIGYTQEEGIDYDEVFALVARIEAIRLFLAYASFKDFVMYQMDIKYAFMLELLKRSLLYPTSHVLKNQSLLQISQGKKRHYMVYIKRLELGIDSSTYLLTMDFQRGQIENTCFIKESKECLEWNGTAAKDKIQVSVVRVTYYWSEKTEWKGLPLLLLAWKQSKTVVLRYHIGGVEAQIRFEAASKQSNDPHLLKVNTLGSKPLKRSAIRKQRKDNGPTEPIPDEPTNEEHVSTPSYDPSQSGEDRTATDRINEFMYYLQEKEDVSKQGRKIADLDDDDEQVSAANPVTITSEVVTTANVEVTTASAPTTTIDELTLA</sequence>
<evidence type="ECO:0000313" key="6">
    <source>
        <dbReference type="EMBL" id="GJT83515.1"/>
    </source>
</evidence>
<keyword evidence="3" id="KW-0378">Hydrolase</keyword>
<dbReference type="PANTHER" id="PTHR42648">
    <property type="entry name" value="TRANSPOSASE, PUTATIVE-RELATED"/>
    <property type="match status" value="1"/>
</dbReference>
<dbReference type="PROSITE" id="PS50994">
    <property type="entry name" value="INTEGRASE"/>
    <property type="match status" value="1"/>
</dbReference>
<name>A0ABQ5H799_9ASTR</name>
<reference evidence="6" key="1">
    <citation type="journal article" date="2022" name="Int. J. Mol. Sci.">
        <title>Draft Genome of Tanacetum Coccineum: Genomic Comparison of Closely Related Tanacetum-Family Plants.</title>
        <authorList>
            <person name="Yamashiro T."/>
            <person name="Shiraishi A."/>
            <person name="Nakayama K."/>
            <person name="Satake H."/>
        </authorList>
    </citation>
    <scope>NUCLEOTIDE SEQUENCE</scope>
</reference>
<evidence type="ECO:0000313" key="7">
    <source>
        <dbReference type="Proteomes" id="UP001151760"/>
    </source>
</evidence>
<dbReference type="SUPFAM" id="SSF53098">
    <property type="entry name" value="Ribonuclease H-like"/>
    <property type="match status" value="1"/>
</dbReference>
<feature type="domain" description="Integrase catalytic" evidence="5">
    <location>
        <begin position="39"/>
        <end position="165"/>
    </location>
</feature>
<dbReference type="InterPro" id="IPR001584">
    <property type="entry name" value="Integrase_cat-core"/>
</dbReference>
<organism evidence="6 7">
    <name type="scientific">Tanacetum coccineum</name>
    <dbReference type="NCBI Taxonomy" id="301880"/>
    <lineage>
        <taxon>Eukaryota</taxon>
        <taxon>Viridiplantae</taxon>
        <taxon>Streptophyta</taxon>
        <taxon>Embryophyta</taxon>
        <taxon>Tracheophyta</taxon>
        <taxon>Spermatophyta</taxon>
        <taxon>Magnoliopsida</taxon>
        <taxon>eudicotyledons</taxon>
        <taxon>Gunneridae</taxon>
        <taxon>Pentapetalae</taxon>
        <taxon>asterids</taxon>
        <taxon>campanulids</taxon>
        <taxon>Asterales</taxon>
        <taxon>Asteraceae</taxon>
        <taxon>Asteroideae</taxon>
        <taxon>Anthemideae</taxon>
        <taxon>Anthemidinae</taxon>
        <taxon>Tanacetum</taxon>
    </lineage>
</organism>
<keyword evidence="2" id="KW-0479">Metal-binding</keyword>
<comment type="caution">
    <text evidence="6">The sequence shown here is derived from an EMBL/GenBank/DDBJ whole genome shotgun (WGS) entry which is preliminary data.</text>
</comment>
<feature type="compositionally biased region" description="Polar residues" evidence="4">
    <location>
        <begin position="687"/>
        <end position="696"/>
    </location>
</feature>
<dbReference type="Gene3D" id="3.30.420.10">
    <property type="entry name" value="Ribonuclease H-like superfamily/Ribonuclease H"/>
    <property type="match status" value="1"/>
</dbReference>
<feature type="region of interest" description="Disordered" evidence="4">
    <location>
        <begin position="659"/>
        <end position="700"/>
    </location>
</feature>
<reference evidence="6" key="2">
    <citation type="submission" date="2022-01" db="EMBL/GenBank/DDBJ databases">
        <authorList>
            <person name="Yamashiro T."/>
            <person name="Shiraishi A."/>
            <person name="Satake H."/>
            <person name="Nakayama K."/>
        </authorList>
    </citation>
    <scope>NUCLEOTIDE SEQUENCE</scope>
</reference>
<keyword evidence="7" id="KW-1185">Reference proteome</keyword>
<dbReference type="InterPro" id="IPR057670">
    <property type="entry name" value="SH3_retrovirus"/>
</dbReference>
<dbReference type="EMBL" id="BQNB010019269">
    <property type="protein sequence ID" value="GJT83515.1"/>
    <property type="molecule type" value="Genomic_DNA"/>
</dbReference>
<dbReference type="Pfam" id="PF25597">
    <property type="entry name" value="SH3_retrovirus"/>
    <property type="match status" value="1"/>
</dbReference>
<evidence type="ECO:0000259" key="5">
    <source>
        <dbReference type="PROSITE" id="PS50994"/>
    </source>
</evidence>